<name>A0A7R6TNK9_9RHOO</name>
<proteinExistence type="predicted"/>
<organism evidence="1 2">
    <name type="scientific">Fluviibacter phosphoraccumulans</name>
    <dbReference type="NCBI Taxonomy" id="1751046"/>
    <lineage>
        <taxon>Bacteria</taxon>
        <taxon>Pseudomonadati</taxon>
        <taxon>Pseudomonadota</taxon>
        <taxon>Betaproteobacteria</taxon>
        <taxon>Rhodocyclales</taxon>
        <taxon>Fluviibacteraceae</taxon>
        <taxon>Fluviibacter</taxon>
    </lineage>
</organism>
<reference evidence="2" key="1">
    <citation type="submission" date="2020-01" db="EMBL/GenBank/DDBJ databases">
        <title>Phosphoaccumulans saitamaens gen. nov., sp. nov., a polyphosphate accumulating bacterium isolated from surface river water.</title>
        <authorList>
            <person name="Watanabe K."/>
            <person name="Suda W."/>
        </authorList>
    </citation>
    <scope>NUCLEOTIDE SEQUENCE [LARGE SCALE GENOMIC DNA]</scope>
    <source>
        <strain evidence="2">ICHIAU1</strain>
    </source>
</reference>
<keyword evidence="2" id="KW-1185">Reference proteome</keyword>
<dbReference type="AlphaFoldDB" id="A0A7R6TNK9"/>
<dbReference type="RefSeq" id="WP_162050561.1">
    <property type="nucleotide sequence ID" value="NZ_AP022345.1"/>
</dbReference>
<dbReference type="Proteomes" id="UP000463961">
    <property type="component" value="Chromosome"/>
</dbReference>
<accession>A0A7R6TNK9</accession>
<evidence type="ECO:0000313" key="2">
    <source>
        <dbReference type="Proteomes" id="UP000463961"/>
    </source>
</evidence>
<evidence type="ECO:0000313" key="1">
    <source>
        <dbReference type="EMBL" id="BBU68665.1"/>
    </source>
</evidence>
<sequence length="116" mass="13393">MGVELIGTGLDMKNAGWYYLIKKLQQFGVDVSELVKQESKVFVDREMAQKMADALEQNFAELVEEYFYACQSPFDLLIMKVIPSPDNLYKPVTEGKAFWQGYIDAFRKCNGFDIWT</sequence>
<dbReference type="EMBL" id="AP022345">
    <property type="protein sequence ID" value="BBU68665.1"/>
    <property type="molecule type" value="Genomic_DNA"/>
</dbReference>
<protein>
    <submittedName>
        <fullName evidence="1">Uncharacterized protein</fullName>
    </submittedName>
</protein>
<gene>
    <name evidence="1" type="ORF">ICHIAU1_09480</name>
</gene>